<accession>A0ABW2V6G1</accession>
<dbReference type="RefSeq" id="WP_138788020.1">
    <property type="nucleotide sequence ID" value="NZ_JBHTGQ010000023.1"/>
</dbReference>
<feature type="transmembrane region" description="Helical" evidence="2">
    <location>
        <begin position="28"/>
        <end position="47"/>
    </location>
</feature>
<dbReference type="Proteomes" id="UP001596528">
    <property type="component" value="Unassembled WGS sequence"/>
</dbReference>
<evidence type="ECO:0000313" key="4">
    <source>
        <dbReference type="Proteomes" id="UP001596528"/>
    </source>
</evidence>
<feature type="region of interest" description="Disordered" evidence="1">
    <location>
        <begin position="121"/>
        <end position="141"/>
    </location>
</feature>
<dbReference type="InterPro" id="IPR014195">
    <property type="entry name" value="Spore_III_AG"/>
</dbReference>
<evidence type="ECO:0000256" key="2">
    <source>
        <dbReference type="SAM" id="Phobius"/>
    </source>
</evidence>
<evidence type="ECO:0000313" key="3">
    <source>
        <dbReference type="EMBL" id="MFC7750365.1"/>
    </source>
</evidence>
<gene>
    <name evidence="3" type="primary">spoIIIAG</name>
    <name evidence="3" type="ORF">ACFQWB_10545</name>
</gene>
<organism evidence="3 4">
    <name type="scientific">Paenibacillus thermoaerophilus</name>
    <dbReference type="NCBI Taxonomy" id="1215385"/>
    <lineage>
        <taxon>Bacteria</taxon>
        <taxon>Bacillati</taxon>
        <taxon>Bacillota</taxon>
        <taxon>Bacilli</taxon>
        <taxon>Bacillales</taxon>
        <taxon>Paenibacillaceae</taxon>
        <taxon>Paenibacillus</taxon>
    </lineage>
</organism>
<keyword evidence="2" id="KW-0812">Transmembrane</keyword>
<protein>
    <submittedName>
        <fullName evidence="3">Stage III sporulation protein AG</fullName>
    </submittedName>
</protein>
<keyword evidence="4" id="KW-1185">Reference proteome</keyword>
<keyword evidence="2" id="KW-1133">Transmembrane helix</keyword>
<reference evidence="4" key="1">
    <citation type="journal article" date="2019" name="Int. J. Syst. Evol. Microbiol.">
        <title>The Global Catalogue of Microorganisms (GCM) 10K type strain sequencing project: providing services to taxonomists for standard genome sequencing and annotation.</title>
        <authorList>
            <consortium name="The Broad Institute Genomics Platform"/>
            <consortium name="The Broad Institute Genome Sequencing Center for Infectious Disease"/>
            <person name="Wu L."/>
            <person name="Ma J."/>
        </authorList>
    </citation>
    <scope>NUCLEOTIDE SEQUENCE [LARGE SCALE GENOMIC DNA]</scope>
    <source>
        <strain evidence="4">JCM 18657</strain>
    </source>
</reference>
<dbReference type="EMBL" id="JBHTGQ010000023">
    <property type="protein sequence ID" value="MFC7750365.1"/>
    <property type="molecule type" value="Genomic_DNA"/>
</dbReference>
<comment type="caution">
    <text evidence="3">The sequence shown here is derived from an EMBL/GenBank/DDBJ whole genome shotgun (WGS) entry which is preliminary data.</text>
</comment>
<evidence type="ECO:0000256" key="1">
    <source>
        <dbReference type="SAM" id="MobiDB-lite"/>
    </source>
</evidence>
<sequence length="210" mass="22719">MANWLNRLEKTIGGGDGGGGRRVAVFRWLLLAGLGGAAFMLLSDFAWKDVAPIGGPPRASPQTGAAQSADEQAAADRFRETERIYQEKLKTLLEKIVGVGEVDVAVTLESTEEMVLQQNNRDTQQTIDERDTNGTSRQTSNITREGEALFAEQSGTQTPVVVKTIKPKVRGVIVVARGAENPTVKLMLSEAVSRGLDVPAHRISVLPRKQ</sequence>
<name>A0ABW2V6G1_9BACL</name>
<proteinExistence type="predicted"/>
<dbReference type="NCBIfam" id="TIGR02830">
    <property type="entry name" value="spore_III_AG"/>
    <property type="match status" value="1"/>
</dbReference>
<keyword evidence="2" id="KW-0472">Membrane</keyword>